<evidence type="ECO:0000313" key="4">
    <source>
        <dbReference type="Proteomes" id="UP000321960"/>
    </source>
</evidence>
<dbReference type="EMBL" id="BJZU01000225">
    <property type="protein sequence ID" value="GEP07997.1"/>
    <property type="molecule type" value="Genomic_DNA"/>
</dbReference>
<dbReference type="SUPFAM" id="SSF50199">
    <property type="entry name" value="Staphylococcal nuclease"/>
    <property type="match status" value="1"/>
</dbReference>
<evidence type="ECO:0000313" key="2">
    <source>
        <dbReference type="EMBL" id="GEP07997.1"/>
    </source>
</evidence>
<evidence type="ECO:0000313" key="5">
    <source>
        <dbReference type="Proteomes" id="UP001156856"/>
    </source>
</evidence>
<dbReference type="Pfam" id="PF00565">
    <property type="entry name" value="SNase"/>
    <property type="match status" value="1"/>
</dbReference>
<evidence type="ECO:0000313" key="3">
    <source>
        <dbReference type="EMBL" id="GLS67647.1"/>
    </source>
</evidence>
<proteinExistence type="predicted"/>
<protein>
    <recommendedName>
        <fullName evidence="1">TNase-like domain-containing protein</fullName>
    </recommendedName>
</protein>
<keyword evidence="5" id="KW-1185">Reference proteome</keyword>
<dbReference type="Proteomes" id="UP000321960">
    <property type="component" value="Unassembled WGS sequence"/>
</dbReference>
<dbReference type="Gene3D" id="2.40.50.90">
    <property type="match status" value="1"/>
</dbReference>
<gene>
    <name evidence="3" type="ORF">GCM10007888_60310</name>
    <name evidence="2" type="ORF">MOX02_60350</name>
</gene>
<reference evidence="2 4" key="3">
    <citation type="submission" date="2019-07" db="EMBL/GenBank/DDBJ databases">
        <title>Whole genome shotgun sequence of Methylobacterium oxalidis NBRC 107715.</title>
        <authorList>
            <person name="Hosoyama A."/>
            <person name="Uohara A."/>
            <person name="Ohji S."/>
            <person name="Ichikawa N."/>
        </authorList>
    </citation>
    <scope>NUCLEOTIDE SEQUENCE [LARGE SCALE GENOMIC DNA]</scope>
    <source>
        <strain evidence="2 4">NBRC 107715</strain>
    </source>
</reference>
<sequence>MLIGLSLLVVLAPAASWSGENFSGGAFVIDGDTLNIRGRVIGLYGVAAPSLKQTCHDASGQSYSCGIASAQALAGFIGTATVTCETRQPDQHGRTLATCRKGKGDLSAWMVTQGYATADRRTSVAYVPDEKKAWAKRQGLWAGVFDDPAARQRDLYSAANQVVAAQPNERANEPSTTSSISR</sequence>
<dbReference type="RefSeq" id="WP_238179832.1">
    <property type="nucleotide sequence ID" value="NZ_BJZU01000225.1"/>
</dbReference>
<dbReference type="InterPro" id="IPR016071">
    <property type="entry name" value="Staphylococal_nuclease_OB-fold"/>
</dbReference>
<dbReference type="Proteomes" id="UP001156856">
    <property type="component" value="Unassembled WGS sequence"/>
</dbReference>
<feature type="domain" description="TNase-like" evidence="1">
    <location>
        <begin position="28"/>
        <end position="143"/>
    </location>
</feature>
<reference evidence="3" key="1">
    <citation type="journal article" date="2014" name="Int. J. Syst. Evol. Microbiol.">
        <title>Complete genome of a new Firmicutes species belonging to the dominant human colonic microbiota ('Ruminococcus bicirculans') reveals two chromosomes and a selective capacity to utilize plant glucans.</title>
        <authorList>
            <consortium name="NISC Comparative Sequencing Program"/>
            <person name="Wegmann U."/>
            <person name="Louis P."/>
            <person name="Goesmann A."/>
            <person name="Henrissat B."/>
            <person name="Duncan S.H."/>
            <person name="Flint H.J."/>
        </authorList>
    </citation>
    <scope>NUCLEOTIDE SEQUENCE</scope>
    <source>
        <strain evidence="3">NBRC 107715</strain>
    </source>
</reference>
<dbReference type="InterPro" id="IPR035437">
    <property type="entry name" value="SNase_OB-fold_sf"/>
</dbReference>
<reference evidence="5" key="2">
    <citation type="journal article" date="2019" name="Int. J. Syst. Evol. Microbiol.">
        <title>The Global Catalogue of Microorganisms (GCM) 10K type strain sequencing project: providing services to taxonomists for standard genome sequencing and annotation.</title>
        <authorList>
            <consortium name="The Broad Institute Genomics Platform"/>
            <consortium name="The Broad Institute Genome Sequencing Center for Infectious Disease"/>
            <person name="Wu L."/>
            <person name="Ma J."/>
        </authorList>
    </citation>
    <scope>NUCLEOTIDE SEQUENCE [LARGE SCALE GENOMIC DNA]</scope>
    <source>
        <strain evidence="5">NBRC 107715</strain>
    </source>
</reference>
<dbReference type="PROSITE" id="PS50830">
    <property type="entry name" value="TNASE_3"/>
    <property type="match status" value="1"/>
</dbReference>
<dbReference type="SMART" id="SM00318">
    <property type="entry name" value="SNc"/>
    <property type="match status" value="1"/>
</dbReference>
<reference evidence="3" key="4">
    <citation type="submission" date="2023-01" db="EMBL/GenBank/DDBJ databases">
        <title>Draft genome sequence of Methylobacterium oxalidis strain NBRC 107715.</title>
        <authorList>
            <person name="Sun Q."/>
            <person name="Mori K."/>
        </authorList>
    </citation>
    <scope>NUCLEOTIDE SEQUENCE</scope>
    <source>
        <strain evidence="3">NBRC 107715</strain>
    </source>
</reference>
<evidence type="ECO:0000259" key="1">
    <source>
        <dbReference type="PROSITE" id="PS50830"/>
    </source>
</evidence>
<comment type="caution">
    <text evidence="2">The sequence shown here is derived from an EMBL/GenBank/DDBJ whole genome shotgun (WGS) entry which is preliminary data.</text>
</comment>
<dbReference type="EMBL" id="BSPK01000115">
    <property type="protein sequence ID" value="GLS67647.1"/>
    <property type="molecule type" value="Genomic_DNA"/>
</dbReference>
<name>A0A512JDK8_9HYPH</name>
<accession>A0A512JDK8</accession>
<dbReference type="AlphaFoldDB" id="A0A512JDK8"/>
<organism evidence="2 4">
    <name type="scientific">Methylobacterium oxalidis</name>
    <dbReference type="NCBI Taxonomy" id="944322"/>
    <lineage>
        <taxon>Bacteria</taxon>
        <taxon>Pseudomonadati</taxon>
        <taxon>Pseudomonadota</taxon>
        <taxon>Alphaproteobacteria</taxon>
        <taxon>Hyphomicrobiales</taxon>
        <taxon>Methylobacteriaceae</taxon>
        <taxon>Methylobacterium</taxon>
    </lineage>
</organism>